<accession>A0A2G9RI53</accession>
<evidence type="ECO:0000313" key="3">
    <source>
        <dbReference type="Proteomes" id="UP000228934"/>
    </source>
</evidence>
<sequence>MAYLLLRGQRRNMHLIHIAKASFQPKLVHFGLEDPPFFFFLLCLTHAGGIFPQIIFQKHQNIKR</sequence>
<evidence type="ECO:0000313" key="2">
    <source>
        <dbReference type="EMBL" id="PIO27586.1"/>
    </source>
</evidence>
<organism evidence="2 3">
    <name type="scientific">Aquarana catesbeiana</name>
    <name type="common">American bullfrog</name>
    <name type="synonym">Rana catesbeiana</name>
    <dbReference type="NCBI Taxonomy" id="8400"/>
    <lineage>
        <taxon>Eukaryota</taxon>
        <taxon>Metazoa</taxon>
        <taxon>Chordata</taxon>
        <taxon>Craniata</taxon>
        <taxon>Vertebrata</taxon>
        <taxon>Euteleostomi</taxon>
        <taxon>Amphibia</taxon>
        <taxon>Batrachia</taxon>
        <taxon>Anura</taxon>
        <taxon>Neobatrachia</taxon>
        <taxon>Ranoidea</taxon>
        <taxon>Ranidae</taxon>
        <taxon>Aquarana</taxon>
    </lineage>
</organism>
<name>A0A2G9RI53_AQUCT</name>
<feature type="transmembrane region" description="Helical" evidence="1">
    <location>
        <begin position="37"/>
        <end position="56"/>
    </location>
</feature>
<keyword evidence="1" id="KW-0472">Membrane</keyword>
<dbReference type="OrthoDB" id="10382783at2759"/>
<proteinExistence type="predicted"/>
<keyword evidence="1" id="KW-1133">Transmembrane helix</keyword>
<dbReference type="Proteomes" id="UP000228934">
    <property type="component" value="Unassembled WGS sequence"/>
</dbReference>
<keyword evidence="1" id="KW-0812">Transmembrane</keyword>
<evidence type="ECO:0000256" key="1">
    <source>
        <dbReference type="SAM" id="Phobius"/>
    </source>
</evidence>
<reference evidence="3" key="1">
    <citation type="journal article" date="2017" name="Nat. Commun.">
        <title>The North American bullfrog draft genome provides insight into hormonal regulation of long noncoding RNA.</title>
        <authorList>
            <person name="Hammond S.A."/>
            <person name="Warren R.L."/>
            <person name="Vandervalk B.P."/>
            <person name="Kucuk E."/>
            <person name="Khan H."/>
            <person name="Gibb E.A."/>
            <person name="Pandoh P."/>
            <person name="Kirk H."/>
            <person name="Zhao Y."/>
            <person name="Jones M."/>
            <person name="Mungall A.J."/>
            <person name="Coope R."/>
            <person name="Pleasance S."/>
            <person name="Moore R.A."/>
            <person name="Holt R.A."/>
            <person name="Round J.M."/>
            <person name="Ohora S."/>
            <person name="Walle B.V."/>
            <person name="Veldhoen N."/>
            <person name="Helbing C.C."/>
            <person name="Birol I."/>
        </authorList>
    </citation>
    <scope>NUCLEOTIDE SEQUENCE [LARGE SCALE GENOMIC DNA]</scope>
</reference>
<keyword evidence="3" id="KW-1185">Reference proteome</keyword>
<protein>
    <submittedName>
        <fullName evidence="2">Uncharacterized protein</fullName>
    </submittedName>
</protein>
<gene>
    <name evidence="2" type="ORF">AB205_0022350</name>
</gene>
<dbReference type="EMBL" id="KV940434">
    <property type="protein sequence ID" value="PIO27586.1"/>
    <property type="molecule type" value="Genomic_DNA"/>
</dbReference>
<dbReference type="AlphaFoldDB" id="A0A2G9RI53"/>